<proteinExistence type="predicted"/>
<evidence type="ECO:0000259" key="5">
    <source>
        <dbReference type="SMART" id="SM00849"/>
    </source>
</evidence>
<dbReference type="SMART" id="SM00849">
    <property type="entry name" value="Lactamase_B"/>
    <property type="match status" value="1"/>
</dbReference>
<dbReference type="SUPFAM" id="SSF56281">
    <property type="entry name" value="Metallo-hydrolase/oxidoreductase"/>
    <property type="match status" value="1"/>
</dbReference>
<protein>
    <submittedName>
        <fullName evidence="6">Hydroxyacylglutathione hydrolase</fullName>
    </submittedName>
</protein>
<gene>
    <name evidence="6" type="ORF">TPC1_16889</name>
</gene>
<dbReference type="PANTHER" id="PTHR46233">
    <property type="entry name" value="HYDROXYACYLGLUTATHIONE HYDROLASE GLOC"/>
    <property type="match status" value="1"/>
</dbReference>
<evidence type="ECO:0000313" key="6">
    <source>
        <dbReference type="EMBL" id="JAP91487.1"/>
    </source>
</evidence>
<accession>A0A146K493</accession>
<name>A0A146K493_9EUKA</name>
<evidence type="ECO:0000256" key="4">
    <source>
        <dbReference type="ARBA" id="ARBA00022833"/>
    </source>
</evidence>
<evidence type="ECO:0000256" key="3">
    <source>
        <dbReference type="ARBA" id="ARBA00022801"/>
    </source>
</evidence>
<feature type="domain" description="Metallo-beta-lactamase" evidence="5">
    <location>
        <begin position="10"/>
        <end position="188"/>
    </location>
</feature>
<organism evidence="6">
    <name type="scientific">Trepomonas sp. PC1</name>
    <dbReference type="NCBI Taxonomy" id="1076344"/>
    <lineage>
        <taxon>Eukaryota</taxon>
        <taxon>Metamonada</taxon>
        <taxon>Diplomonadida</taxon>
        <taxon>Hexamitidae</taxon>
        <taxon>Hexamitinae</taxon>
        <taxon>Trepomonas</taxon>
    </lineage>
</organism>
<feature type="non-terminal residue" evidence="6">
    <location>
        <position position="1"/>
    </location>
</feature>
<feature type="non-terminal residue" evidence="6">
    <location>
        <position position="189"/>
    </location>
</feature>
<reference evidence="6" key="1">
    <citation type="submission" date="2015-07" db="EMBL/GenBank/DDBJ databases">
        <title>Adaptation to a free-living lifestyle via gene acquisitions in the diplomonad Trepomonas sp. PC1.</title>
        <authorList>
            <person name="Xu F."/>
            <person name="Jerlstrom-Hultqvist J."/>
            <person name="Kolisko M."/>
            <person name="Simpson A.G.B."/>
            <person name="Roger A.J."/>
            <person name="Svard S.G."/>
            <person name="Andersson J.O."/>
        </authorList>
    </citation>
    <scope>NUCLEOTIDE SEQUENCE</scope>
    <source>
        <strain evidence="6">PC1</strain>
    </source>
</reference>
<dbReference type="EMBL" id="GDID01005119">
    <property type="protein sequence ID" value="JAP91487.1"/>
    <property type="molecule type" value="Transcribed_RNA"/>
</dbReference>
<dbReference type="InterPro" id="IPR051453">
    <property type="entry name" value="MBL_Glyoxalase_II"/>
</dbReference>
<keyword evidence="2" id="KW-0479">Metal-binding</keyword>
<dbReference type="Gene3D" id="3.60.15.10">
    <property type="entry name" value="Ribonuclease Z/Hydroxyacylglutathione hydrolase-like"/>
    <property type="match status" value="1"/>
</dbReference>
<keyword evidence="3 6" id="KW-0378">Hydrolase</keyword>
<dbReference type="AlphaFoldDB" id="A0A146K493"/>
<dbReference type="InterPro" id="IPR001279">
    <property type="entry name" value="Metallo-B-lactamas"/>
</dbReference>
<keyword evidence="4" id="KW-0862">Zinc</keyword>
<dbReference type="PANTHER" id="PTHR46233:SF3">
    <property type="entry name" value="HYDROXYACYLGLUTATHIONE HYDROLASE GLOC"/>
    <property type="match status" value="1"/>
</dbReference>
<dbReference type="CDD" id="cd06262">
    <property type="entry name" value="metallo-hydrolase-like_MBL-fold"/>
    <property type="match status" value="1"/>
</dbReference>
<dbReference type="InterPro" id="IPR036866">
    <property type="entry name" value="RibonucZ/Hydroxyglut_hydro"/>
</dbReference>
<sequence>IQQFVLGDLETNCYVITNDMKDAIIIDPGDECQEICDYVKDLNVAVKYILITHAHYDHIFGAGFLKQIFPDAQIMCHKDDQLLWKKQTFDAKQNHISIPASFRKVGIDAFFTNSMQFGTATINILHTPGHSKGSVCFYLEEQQICFTGDTLFASSIGRTDFEGGDKNQMVVSIKKLKALLPNGTVIYPG</sequence>
<dbReference type="Pfam" id="PF00753">
    <property type="entry name" value="Lactamase_B"/>
    <property type="match status" value="1"/>
</dbReference>
<evidence type="ECO:0000256" key="1">
    <source>
        <dbReference type="ARBA" id="ARBA00001947"/>
    </source>
</evidence>
<evidence type="ECO:0000256" key="2">
    <source>
        <dbReference type="ARBA" id="ARBA00022723"/>
    </source>
</evidence>
<dbReference type="GO" id="GO:0046872">
    <property type="term" value="F:metal ion binding"/>
    <property type="evidence" value="ECO:0007669"/>
    <property type="project" value="UniProtKB-KW"/>
</dbReference>
<comment type="cofactor">
    <cofactor evidence="1">
        <name>Zn(2+)</name>
        <dbReference type="ChEBI" id="CHEBI:29105"/>
    </cofactor>
</comment>
<dbReference type="GO" id="GO:0016787">
    <property type="term" value="F:hydrolase activity"/>
    <property type="evidence" value="ECO:0007669"/>
    <property type="project" value="UniProtKB-KW"/>
</dbReference>